<gene>
    <name evidence="1" type="ORF">CDAR_210461</name>
</gene>
<proteinExistence type="predicted"/>
<dbReference type="AlphaFoldDB" id="A0AAV4MP99"/>
<accession>A0AAV4MP99</accession>
<sequence length="123" mass="13837">MIGDILTCLDEERFSSMFISSSSLRVLKKLLIYSSFGVNAFCFPATCILELEVNLFESGLRFGASGMGQDLHICNWMLCHVLSIHFSYSSILISPVFNIVNNLFLNIVLMVEDNFLSLNEETP</sequence>
<protein>
    <submittedName>
        <fullName evidence="1">Uncharacterized protein</fullName>
    </submittedName>
</protein>
<dbReference type="Proteomes" id="UP001054837">
    <property type="component" value="Unassembled WGS sequence"/>
</dbReference>
<comment type="caution">
    <text evidence="1">The sequence shown here is derived from an EMBL/GenBank/DDBJ whole genome shotgun (WGS) entry which is preliminary data.</text>
</comment>
<reference evidence="1 2" key="1">
    <citation type="submission" date="2021-06" db="EMBL/GenBank/DDBJ databases">
        <title>Caerostris darwini draft genome.</title>
        <authorList>
            <person name="Kono N."/>
            <person name="Arakawa K."/>
        </authorList>
    </citation>
    <scope>NUCLEOTIDE SEQUENCE [LARGE SCALE GENOMIC DNA]</scope>
</reference>
<evidence type="ECO:0000313" key="2">
    <source>
        <dbReference type="Proteomes" id="UP001054837"/>
    </source>
</evidence>
<evidence type="ECO:0000313" key="1">
    <source>
        <dbReference type="EMBL" id="GIX72629.1"/>
    </source>
</evidence>
<dbReference type="EMBL" id="BPLQ01000549">
    <property type="protein sequence ID" value="GIX72629.1"/>
    <property type="molecule type" value="Genomic_DNA"/>
</dbReference>
<name>A0AAV4MP99_9ARAC</name>
<organism evidence="1 2">
    <name type="scientific">Caerostris darwini</name>
    <dbReference type="NCBI Taxonomy" id="1538125"/>
    <lineage>
        <taxon>Eukaryota</taxon>
        <taxon>Metazoa</taxon>
        <taxon>Ecdysozoa</taxon>
        <taxon>Arthropoda</taxon>
        <taxon>Chelicerata</taxon>
        <taxon>Arachnida</taxon>
        <taxon>Araneae</taxon>
        <taxon>Araneomorphae</taxon>
        <taxon>Entelegynae</taxon>
        <taxon>Araneoidea</taxon>
        <taxon>Araneidae</taxon>
        <taxon>Caerostris</taxon>
    </lineage>
</organism>
<keyword evidence="2" id="KW-1185">Reference proteome</keyword>